<organism evidence="10 11">
    <name type="scientific">Spiroplasma poulsonii</name>
    <dbReference type="NCBI Taxonomy" id="2138"/>
    <lineage>
        <taxon>Bacteria</taxon>
        <taxon>Bacillati</taxon>
        <taxon>Mycoplasmatota</taxon>
        <taxon>Mollicutes</taxon>
        <taxon>Entomoplasmatales</taxon>
        <taxon>Spiroplasmataceae</taxon>
        <taxon>Spiroplasma</taxon>
    </lineage>
</organism>
<dbReference type="NCBIfam" id="TIGR01252">
    <property type="entry name" value="acetolac_decarb"/>
    <property type="match status" value="1"/>
</dbReference>
<comment type="caution">
    <text evidence="10">The sequence shown here is derived from an EMBL/GenBank/DDBJ whole genome shotgun (WGS) entry which is preliminary data.</text>
</comment>
<evidence type="ECO:0000256" key="4">
    <source>
        <dbReference type="ARBA" id="ARBA00013204"/>
    </source>
</evidence>
<evidence type="ECO:0000256" key="1">
    <source>
        <dbReference type="ARBA" id="ARBA00001784"/>
    </source>
</evidence>
<evidence type="ECO:0000313" key="10">
    <source>
        <dbReference type="EMBL" id="RUP77034.1"/>
    </source>
</evidence>
<dbReference type="PANTHER" id="PTHR35524:SF1">
    <property type="entry name" value="ALPHA-ACETOLACTATE DECARBOXYLASE"/>
    <property type="match status" value="1"/>
</dbReference>
<dbReference type="RefSeq" id="WP_127092932.1">
    <property type="nucleotide sequence ID" value="NZ_RAHC01000004.1"/>
</dbReference>
<comment type="catalytic activity">
    <reaction evidence="1 9">
        <text>(2S)-2-acetolactate + H(+) = (R)-acetoin + CO2</text>
        <dbReference type="Rhea" id="RHEA:21580"/>
        <dbReference type="ChEBI" id="CHEBI:15378"/>
        <dbReference type="ChEBI" id="CHEBI:15686"/>
        <dbReference type="ChEBI" id="CHEBI:16526"/>
        <dbReference type="ChEBI" id="CHEBI:58476"/>
        <dbReference type="EC" id="4.1.1.5"/>
    </reaction>
</comment>
<proteinExistence type="inferred from homology"/>
<evidence type="ECO:0000256" key="2">
    <source>
        <dbReference type="ARBA" id="ARBA00005170"/>
    </source>
</evidence>
<dbReference type="GO" id="GO:0047605">
    <property type="term" value="F:acetolactate decarboxylase activity"/>
    <property type="evidence" value="ECO:0007669"/>
    <property type="project" value="UniProtKB-UniRule"/>
</dbReference>
<evidence type="ECO:0000256" key="7">
    <source>
        <dbReference type="ARBA" id="ARBA00023061"/>
    </source>
</evidence>
<dbReference type="InterPro" id="IPR005128">
    <property type="entry name" value="Acetolactate_a_deCO2ase"/>
</dbReference>
<evidence type="ECO:0000256" key="9">
    <source>
        <dbReference type="PIRNR" id="PIRNR001332"/>
    </source>
</evidence>
<comment type="similarity">
    <text evidence="3 9">Belongs to the alpha-acetolactate decarboxylase family.</text>
</comment>
<evidence type="ECO:0000313" key="11">
    <source>
        <dbReference type="Proteomes" id="UP000274545"/>
    </source>
</evidence>
<dbReference type="Pfam" id="PF03306">
    <property type="entry name" value="AAL_decarboxy"/>
    <property type="match status" value="1"/>
</dbReference>
<sequence length="241" mass="26867">MSQKYGTIYQFSTITSLAAGNFDGVLDFHTLLKQGDFGLGTFDHLDGELVVLDGHAYQLKADGKVNLVNLDMTTPFASVAFFEQHKKIVISQQSNYETVQKIILENLPSSNLFYGIKINGSFLEMKTRTVSRQEKPYPTLLQATAHQAVVASKNVIGDIIGFWTPAFANTLGVHGFHLHFISATKDTGGHVFDFILETGVIEISYFSKIDLELPTTAEYLTKELMSKELQHEIELVEKAKE</sequence>
<dbReference type="GO" id="GO:0045151">
    <property type="term" value="P:acetoin biosynthetic process"/>
    <property type="evidence" value="ECO:0007669"/>
    <property type="project" value="UniProtKB-UniRule"/>
</dbReference>
<dbReference type="Gene3D" id="3.30.1330.80">
    <property type="entry name" value="Hypothetical protein, similar to alpha- acetolactate decarboxylase, domain 2"/>
    <property type="match status" value="2"/>
</dbReference>
<dbReference type="UniPathway" id="UPA00626">
    <property type="reaction ID" value="UER00678"/>
</dbReference>
<comment type="pathway">
    <text evidence="2 9">Polyol metabolism; (R,R)-butane-2,3-diol biosynthesis; (R,R)-butane-2,3-diol from pyruvate: step 2/3.</text>
</comment>
<gene>
    <name evidence="10" type="primary">budA</name>
    <name evidence="10" type="ORF">D6D54_04840</name>
</gene>
<evidence type="ECO:0000256" key="3">
    <source>
        <dbReference type="ARBA" id="ARBA00007106"/>
    </source>
</evidence>
<name>A0A433ER97_9MOLU</name>
<dbReference type="PANTHER" id="PTHR35524">
    <property type="entry name" value="ALPHA-ACETOLACTATE DECARBOXYLASE"/>
    <property type="match status" value="1"/>
</dbReference>
<keyword evidence="6 9" id="KW-0210">Decarboxylase</keyword>
<keyword evidence="7 9" id="KW-0005">Acetoin biosynthesis</keyword>
<accession>A0A433ER97</accession>
<dbReference type="CDD" id="cd17299">
    <property type="entry name" value="acetolactate_decarboxylase"/>
    <property type="match status" value="1"/>
</dbReference>
<dbReference type="AlphaFoldDB" id="A0A433ER97"/>
<evidence type="ECO:0000256" key="6">
    <source>
        <dbReference type="ARBA" id="ARBA00022793"/>
    </source>
</evidence>
<dbReference type="EMBL" id="RAHC01000004">
    <property type="protein sequence ID" value="RUP77034.1"/>
    <property type="molecule type" value="Genomic_DNA"/>
</dbReference>
<dbReference type="SUPFAM" id="SSF117856">
    <property type="entry name" value="AF0104/ALDC/Ptd012-like"/>
    <property type="match status" value="1"/>
</dbReference>
<dbReference type="EC" id="4.1.1.5" evidence="4 9"/>
<evidence type="ECO:0000256" key="5">
    <source>
        <dbReference type="ARBA" id="ARBA00020164"/>
    </source>
</evidence>
<evidence type="ECO:0000256" key="8">
    <source>
        <dbReference type="ARBA" id="ARBA00023239"/>
    </source>
</evidence>
<reference evidence="10 11" key="1">
    <citation type="journal article" date="2019" name="Genome Biol. Evol.">
        <title>Toxin and genome evolution in a Drosophila defensive symbiosis.</title>
        <authorList>
            <person name="Ballinger M.J."/>
            <person name="Gawryluk R.M."/>
            <person name="Perlman S.J."/>
        </authorList>
    </citation>
    <scope>NUCLEOTIDE SEQUENCE [LARGE SCALE GENOMIC DNA]</scope>
    <source>
        <strain evidence="11">sNeo</strain>
    </source>
</reference>
<dbReference type="PIRSF" id="PIRSF001332">
    <property type="entry name" value="Acetolac_decarb"/>
    <property type="match status" value="1"/>
</dbReference>
<keyword evidence="8 9" id="KW-0456">Lyase</keyword>
<protein>
    <recommendedName>
        <fullName evidence="5 9">Alpha-acetolactate decarboxylase</fullName>
        <ecNumber evidence="4 9">4.1.1.5</ecNumber>
    </recommendedName>
</protein>
<dbReference type="Proteomes" id="UP000274545">
    <property type="component" value="Unassembled WGS sequence"/>
</dbReference>